<organism evidence="1 2">
    <name type="scientific">Necator americanus</name>
    <name type="common">Human hookworm</name>
    <dbReference type="NCBI Taxonomy" id="51031"/>
    <lineage>
        <taxon>Eukaryota</taxon>
        <taxon>Metazoa</taxon>
        <taxon>Ecdysozoa</taxon>
        <taxon>Nematoda</taxon>
        <taxon>Chromadorea</taxon>
        <taxon>Rhabditida</taxon>
        <taxon>Rhabditina</taxon>
        <taxon>Rhabditomorpha</taxon>
        <taxon>Strongyloidea</taxon>
        <taxon>Ancylostomatidae</taxon>
        <taxon>Bunostominae</taxon>
        <taxon>Necator</taxon>
    </lineage>
</organism>
<reference evidence="2" key="1">
    <citation type="journal article" date="2014" name="Nat. Genet.">
        <title>Genome of the human hookworm Necator americanus.</title>
        <authorList>
            <person name="Tang Y.T."/>
            <person name="Gao X."/>
            <person name="Rosa B.A."/>
            <person name="Abubucker S."/>
            <person name="Hallsworth-Pepin K."/>
            <person name="Martin J."/>
            <person name="Tyagi R."/>
            <person name="Heizer E."/>
            <person name="Zhang X."/>
            <person name="Bhonagiri-Palsikar V."/>
            <person name="Minx P."/>
            <person name="Warren W.C."/>
            <person name="Wang Q."/>
            <person name="Zhan B."/>
            <person name="Hotez P.J."/>
            <person name="Sternberg P.W."/>
            <person name="Dougall A."/>
            <person name="Gaze S.T."/>
            <person name="Mulvenna J."/>
            <person name="Sotillo J."/>
            <person name="Ranganathan S."/>
            <person name="Rabelo E.M."/>
            <person name="Wilson R.K."/>
            <person name="Felgner P.L."/>
            <person name="Bethony J."/>
            <person name="Hawdon J.M."/>
            <person name="Gasser R.B."/>
            <person name="Loukas A."/>
            <person name="Mitreva M."/>
        </authorList>
    </citation>
    <scope>NUCLEOTIDE SEQUENCE [LARGE SCALE GENOMIC DNA]</scope>
</reference>
<keyword evidence="2" id="KW-1185">Reference proteome</keyword>
<sequence length="78" mass="8830">MTWKASADLFLTKKILLTSDLLSPKGRKDTETGTVRRRTRSVELCNYPSTVSSVDEPPVHLLNNILTYDIIGIWRIAL</sequence>
<protein>
    <submittedName>
        <fullName evidence="1">Uncharacterized protein</fullName>
    </submittedName>
</protein>
<dbReference type="Proteomes" id="UP000053676">
    <property type="component" value="Unassembled WGS sequence"/>
</dbReference>
<proteinExistence type="predicted"/>
<dbReference type="AlphaFoldDB" id="W2SZW0"/>
<evidence type="ECO:0000313" key="1">
    <source>
        <dbReference type="EMBL" id="ETN74551.1"/>
    </source>
</evidence>
<name>W2SZW0_NECAM</name>
<evidence type="ECO:0000313" key="2">
    <source>
        <dbReference type="Proteomes" id="UP000053676"/>
    </source>
</evidence>
<accession>W2SZW0</accession>
<dbReference type="KEGG" id="nai:NECAME_12912"/>
<gene>
    <name evidence="1" type="ORF">NECAME_12912</name>
</gene>
<dbReference type="EMBL" id="KI660353">
    <property type="protein sequence ID" value="ETN74551.1"/>
    <property type="molecule type" value="Genomic_DNA"/>
</dbReference>